<dbReference type="CDD" id="cd06662">
    <property type="entry name" value="SURF1"/>
    <property type="match status" value="1"/>
</dbReference>
<comment type="caution">
    <text evidence="7">The sequence shown here is derived from an EMBL/GenBank/DDBJ whole genome shotgun (WGS) entry which is preliminary data.</text>
</comment>
<organism evidence="7 8">
    <name type="scientific">Peiella sedimenti</name>
    <dbReference type="NCBI Taxonomy" id="3061083"/>
    <lineage>
        <taxon>Bacteria</taxon>
        <taxon>Pseudomonadati</taxon>
        <taxon>Pseudomonadota</taxon>
        <taxon>Alphaproteobacteria</taxon>
        <taxon>Caulobacterales</taxon>
        <taxon>Caulobacteraceae</taxon>
        <taxon>Peiella</taxon>
    </lineage>
</organism>
<proteinExistence type="inferred from homology"/>
<dbReference type="RefSeq" id="WP_302109187.1">
    <property type="nucleotide sequence ID" value="NZ_JAUKTR010000001.1"/>
</dbReference>
<dbReference type="EMBL" id="JAUKTR010000001">
    <property type="protein sequence ID" value="MDO1558047.1"/>
    <property type="molecule type" value="Genomic_DNA"/>
</dbReference>
<name>A0ABT8SHK0_9CAUL</name>
<evidence type="ECO:0000313" key="8">
    <source>
        <dbReference type="Proteomes" id="UP001169063"/>
    </source>
</evidence>
<reference evidence="7" key="1">
    <citation type="submission" date="2023-07" db="EMBL/GenBank/DDBJ databases">
        <title>Brevundimonas soil sp. nov., isolated from the soil of chemical plant.</title>
        <authorList>
            <person name="Wu N."/>
        </authorList>
    </citation>
    <scope>NUCLEOTIDE SEQUENCE</scope>
    <source>
        <strain evidence="7">XZ-24</strain>
    </source>
</reference>
<feature type="transmembrane region" description="Helical" evidence="6">
    <location>
        <begin position="188"/>
        <end position="209"/>
    </location>
</feature>
<sequence>MFATLCGLGVWQVRRMMWKEDLIARAEAAAARPPVPIQTLARLPDAEFRTARVTCLGLSRAPYLELHTVEDAGPGVRLVSLCRTPQGGAWLIDRGFVAAEVSARPPEDASDSSPTNIDAVLRRHPEPNPFAPQGEGRTYFTRQTESMAQTLGASAVGPYLLYATTSSNPEWRALQPSAPPPAFSNNHAGYAITWFGLSAVLAVMVVVVLRRRR</sequence>
<dbReference type="PROSITE" id="PS50895">
    <property type="entry name" value="SURF1"/>
    <property type="match status" value="1"/>
</dbReference>
<evidence type="ECO:0000256" key="6">
    <source>
        <dbReference type="RuleBase" id="RU363076"/>
    </source>
</evidence>
<comment type="subcellular location">
    <subcellularLocation>
        <location evidence="6">Cell membrane</location>
        <topology evidence="6">Multi-pass membrane protein</topology>
    </subcellularLocation>
    <subcellularLocation>
        <location evidence="1">Membrane</location>
    </subcellularLocation>
</comment>
<dbReference type="Proteomes" id="UP001169063">
    <property type="component" value="Unassembled WGS sequence"/>
</dbReference>
<dbReference type="InterPro" id="IPR045214">
    <property type="entry name" value="Surf1/Surf4"/>
</dbReference>
<comment type="caution">
    <text evidence="6">Lacks conserved residue(s) required for the propagation of feature annotation.</text>
</comment>
<dbReference type="PANTHER" id="PTHR23427">
    <property type="entry name" value="SURFEIT LOCUS PROTEIN"/>
    <property type="match status" value="1"/>
</dbReference>
<evidence type="ECO:0000256" key="3">
    <source>
        <dbReference type="ARBA" id="ARBA00022692"/>
    </source>
</evidence>
<evidence type="ECO:0000256" key="4">
    <source>
        <dbReference type="ARBA" id="ARBA00022989"/>
    </source>
</evidence>
<evidence type="ECO:0000256" key="2">
    <source>
        <dbReference type="ARBA" id="ARBA00007165"/>
    </source>
</evidence>
<evidence type="ECO:0000313" key="7">
    <source>
        <dbReference type="EMBL" id="MDO1558047.1"/>
    </source>
</evidence>
<keyword evidence="8" id="KW-1185">Reference proteome</keyword>
<dbReference type="PANTHER" id="PTHR23427:SF2">
    <property type="entry name" value="SURFEIT LOCUS PROTEIN 1"/>
    <property type="match status" value="1"/>
</dbReference>
<protein>
    <recommendedName>
        <fullName evidence="6">SURF1-like protein</fullName>
    </recommendedName>
</protein>
<accession>A0ABT8SHK0</accession>
<keyword evidence="3 6" id="KW-0812">Transmembrane</keyword>
<dbReference type="Pfam" id="PF02104">
    <property type="entry name" value="SURF1"/>
    <property type="match status" value="1"/>
</dbReference>
<comment type="similarity">
    <text evidence="2 6">Belongs to the SURF1 family.</text>
</comment>
<evidence type="ECO:0000256" key="5">
    <source>
        <dbReference type="ARBA" id="ARBA00023136"/>
    </source>
</evidence>
<keyword evidence="5 6" id="KW-0472">Membrane</keyword>
<dbReference type="InterPro" id="IPR002994">
    <property type="entry name" value="Surf1/Shy1"/>
</dbReference>
<gene>
    <name evidence="7" type="ORF">Q0812_01220</name>
</gene>
<keyword evidence="6" id="KW-1003">Cell membrane</keyword>
<keyword evidence="4 6" id="KW-1133">Transmembrane helix</keyword>
<evidence type="ECO:0000256" key="1">
    <source>
        <dbReference type="ARBA" id="ARBA00004370"/>
    </source>
</evidence>